<name>A0A6V8K7L2_9ACTN</name>
<reference evidence="1 2" key="1">
    <citation type="submission" date="2020-03" db="EMBL/GenBank/DDBJ databases">
        <title>Whole genome shotgun sequence of Phytohabitans houttuyneae NBRC 108639.</title>
        <authorList>
            <person name="Komaki H."/>
            <person name="Tamura T."/>
        </authorList>
    </citation>
    <scope>NUCLEOTIDE SEQUENCE [LARGE SCALE GENOMIC DNA]</scope>
    <source>
        <strain evidence="1 2">NBRC 108639</strain>
    </source>
</reference>
<dbReference type="RefSeq" id="WP_173057037.1">
    <property type="nucleotide sequence ID" value="NZ_BAABGO010000001.1"/>
</dbReference>
<reference evidence="1 2" key="2">
    <citation type="submission" date="2020-03" db="EMBL/GenBank/DDBJ databases">
        <authorList>
            <person name="Ichikawa N."/>
            <person name="Kimura A."/>
            <person name="Kitahashi Y."/>
            <person name="Uohara A."/>
        </authorList>
    </citation>
    <scope>NUCLEOTIDE SEQUENCE [LARGE SCALE GENOMIC DNA]</scope>
    <source>
        <strain evidence="1 2">NBRC 108639</strain>
    </source>
</reference>
<accession>A0A6V8K7L2</accession>
<evidence type="ECO:0000313" key="1">
    <source>
        <dbReference type="EMBL" id="GFJ79510.1"/>
    </source>
</evidence>
<dbReference type="EMBL" id="BLPF01000001">
    <property type="protein sequence ID" value="GFJ79510.1"/>
    <property type="molecule type" value="Genomic_DNA"/>
</dbReference>
<proteinExistence type="predicted"/>
<sequence>MSMLPLPAVAPAPRRTSRCRALRESGRLCGLVLVREPWVSLEVGPECAERVGLRPASPARLPAARSAADDLTLFDLEAPAVDLDAAPVALDLLRRQVAALLSQIDTATLPRPDHVRGRHTHPGPEWTPARGWRVFAIDTPDSAGAVYVDHDCDSPSLAYRFDGAGNWEALRIEDARRIGLAFLAAAEYAEQRFVGVSRLDDRRPEAAR</sequence>
<organism evidence="1 2">
    <name type="scientific">Phytohabitans houttuyneae</name>
    <dbReference type="NCBI Taxonomy" id="1076126"/>
    <lineage>
        <taxon>Bacteria</taxon>
        <taxon>Bacillati</taxon>
        <taxon>Actinomycetota</taxon>
        <taxon>Actinomycetes</taxon>
        <taxon>Micromonosporales</taxon>
        <taxon>Micromonosporaceae</taxon>
    </lineage>
</organism>
<gene>
    <name evidence="1" type="ORF">Phou_036900</name>
</gene>
<protein>
    <submittedName>
        <fullName evidence="1">Uncharacterized protein</fullName>
    </submittedName>
</protein>
<dbReference type="Proteomes" id="UP000482800">
    <property type="component" value="Unassembled WGS sequence"/>
</dbReference>
<keyword evidence="2" id="KW-1185">Reference proteome</keyword>
<dbReference type="AlphaFoldDB" id="A0A6V8K7L2"/>
<evidence type="ECO:0000313" key="2">
    <source>
        <dbReference type="Proteomes" id="UP000482800"/>
    </source>
</evidence>
<comment type="caution">
    <text evidence="1">The sequence shown here is derived from an EMBL/GenBank/DDBJ whole genome shotgun (WGS) entry which is preliminary data.</text>
</comment>